<evidence type="ECO:0000256" key="1">
    <source>
        <dbReference type="ARBA" id="ARBA00022512"/>
    </source>
</evidence>
<comment type="caution">
    <text evidence="8">The sequence shown here is derived from an EMBL/GenBank/DDBJ whole genome shotgun (WGS) entry which is preliminary data.</text>
</comment>
<dbReference type="InterPro" id="IPR051644">
    <property type="entry name" value="TRAMP_AT-DNA-binding"/>
</dbReference>
<feature type="region of interest" description="Disordered" evidence="6">
    <location>
        <begin position="41"/>
        <end position="67"/>
    </location>
</feature>
<dbReference type="GO" id="GO:0003723">
    <property type="term" value="F:RNA binding"/>
    <property type="evidence" value="ECO:0007669"/>
    <property type="project" value="TreeGrafter"/>
</dbReference>
<dbReference type="Proteomes" id="UP000051176">
    <property type="component" value="Unassembled WGS sequence"/>
</dbReference>
<dbReference type="RefSeq" id="WP_020089622.1">
    <property type="nucleotide sequence ID" value="NZ_AZCZ01000022.1"/>
</dbReference>
<feature type="region of interest" description="Disordered" evidence="6">
    <location>
        <begin position="80"/>
        <end position="197"/>
    </location>
</feature>
<dbReference type="eggNOG" id="COG4886">
    <property type="taxonomic scope" value="Bacteria"/>
</dbReference>
<keyword evidence="4" id="KW-0677">Repeat</keyword>
<name>A0A0R1GY70_9LACO</name>
<feature type="compositionally biased region" description="Low complexity" evidence="6">
    <location>
        <begin position="87"/>
        <end position="109"/>
    </location>
</feature>
<evidence type="ECO:0000256" key="2">
    <source>
        <dbReference type="ARBA" id="ARBA00022525"/>
    </source>
</evidence>
<dbReference type="eggNOG" id="COG3203">
    <property type="taxonomic scope" value="Bacteria"/>
</dbReference>
<feature type="domain" description="Gram-positive cocci surface proteins LPxTG" evidence="7">
    <location>
        <begin position="1066"/>
        <end position="1099"/>
    </location>
</feature>
<evidence type="ECO:0000313" key="9">
    <source>
        <dbReference type="Proteomes" id="UP000051176"/>
    </source>
</evidence>
<evidence type="ECO:0000313" key="8">
    <source>
        <dbReference type="EMBL" id="KRK36401.1"/>
    </source>
</evidence>
<evidence type="ECO:0000256" key="6">
    <source>
        <dbReference type="SAM" id="MobiDB-lite"/>
    </source>
</evidence>
<evidence type="ECO:0000256" key="4">
    <source>
        <dbReference type="ARBA" id="ARBA00022737"/>
    </source>
</evidence>
<dbReference type="InterPro" id="IPR001611">
    <property type="entry name" value="Leu-rich_rpt"/>
</dbReference>
<dbReference type="AlphaFoldDB" id="A0A0R1GY70"/>
<sequence length="1099" mass="117929">MKDFERKTHYKMYKSHKGWLVAGITVTSMAVGIIAGPQATQTAQAADEPETENVKEGQPANEASKVLLKTKVADQSVSGELTAGVGEQQEQSQEAQGQSQEQQEQQEQQKQQEEQEQQEQQKQNQLQQDQEQHVQGQPQNSGTGNSAQNLSGTETKTVNENPGDSGNTRPTSRMGRSNLARAAVVTPTNVKTGITVQNPDNLTDKVTGQPVFNVSKTQRLQYTYDHSDANGVSTDLRVVDGYSDKYQAQGAGTWVGETYANNIAQDAKGMDMNSPLKYSDGTHPLYIDEWMPDSGLQYFIWQSNFAKQFATIDDFRNNFTKADLATVTSINSNEPMQAANSSNQASTYYYALMSMTTLEGLQNATNLQSLYLYPNLLVSVNTFGNGMQSGNLWDIRALSNLSKLQSVNVTLFSVNDISALSNKDQLTTVDMSYNQISDISPLATDKNLVIKTGTELREQHILLEPISVSSALGKGDNVTADGTLSYTTPSFIIKDLTAANLPVKGFDNANDAEYPSLFPSSADAGNINSNTLNWYNLLTGTDTDYGSLSTIWSDPNSDFAGYIIQPYDMAENVSDLNVNIQLLQADGQQLNLAPATLISGDVGSDVNVQANATVMTFLNQQIAKGYTFSGLILDGTGLYSDWAADNGKATRQASWTTTLTDAPKTWTVLFYKDVLPWNVSVDYGTKDAAGNFTPITNEDGTSVTDKYNGTSDAQVALNSYQKDFPDYVYTGAETSVDGKTWTDISQSTDIPFAGAKQAIRMVYANAKRATVTIKDATTGKTVQTLDYKTNPELRGAIGTTSNFDSASVIDLAVAKGYKLVSDTTKNADGTSAIVFGKDADTNLDFTITLAHDFKTTEKAVTEKITYQDQQQKQVAAPVTKTMTFATVTDQVTQDAVTYSNPVATGAPELDVTGQPTDTNWTVYKDGDQLAFAAVKNPTVAGMHVASTTDPAKDLTQTTAQAVTPDSADVAVAVTYAADATTGGGGDNGGGADIVKPGKEPATTPKTPAKKAKTPDKVATTPKAKGGQAVVVTNGGQGAKVQQLATPTKQVQSRKAPVKLAQSKTELPQTNEQRGSSLALVGLALLGSLVGLAGWKKREH</sequence>
<dbReference type="Gene3D" id="2.60.40.4300">
    <property type="match status" value="1"/>
</dbReference>
<dbReference type="NCBIfam" id="TIGR03715">
    <property type="entry name" value="KxYKxGKxW"/>
    <property type="match status" value="1"/>
</dbReference>
<organism evidence="8 9">
    <name type="scientific">Levilactobacillus parabrevis ATCC 53295</name>
    <dbReference type="NCBI Taxonomy" id="1267003"/>
    <lineage>
        <taxon>Bacteria</taxon>
        <taxon>Bacillati</taxon>
        <taxon>Bacillota</taxon>
        <taxon>Bacilli</taxon>
        <taxon>Lactobacillales</taxon>
        <taxon>Lactobacillaceae</taxon>
        <taxon>Levilactobacillus</taxon>
    </lineage>
</organism>
<dbReference type="Pfam" id="PF17965">
    <property type="entry name" value="MucBP_2"/>
    <property type="match status" value="1"/>
</dbReference>
<evidence type="ECO:0000259" key="7">
    <source>
        <dbReference type="PROSITE" id="PS50847"/>
    </source>
</evidence>
<dbReference type="InterPro" id="IPR041558">
    <property type="entry name" value="MucBP_2"/>
</dbReference>
<dbReference type="EMBL" id="AZCZ01000022">
    <property type="protein sequence ID" value="KRK36401.1"/>
    <property type="molecule type" value="Genomic_DNA"/>
</dbReference>
<dbReference type="InterPro" id="IPR032675">
    <property type="entry name" value="LRR_dom_sf"/>
</dbReference>
<reference evidence="8 9" key="1">
    <citation type="journal article" date="2015" name="Genome Announc.">
        <title>Expanding the biotechnology potential of lactobacilli through comparative genomics of 213 strains and associated genera.</title>
        <authorList>
            <person name="Sun Z."/>
            <person name="Harris H.M."/>
            <person name="McCann A."/>
            <person name="Guo C."/>
            <person name="Argimon S."/>
            <person name="Zhang W."/>
            <person name="Yang X."/>
            <person name="Jeffery I.B."/>
            <person name="Cooney J.C."/>
            <person name="Kagawa T.F."/>
            <person name="Liu W."/>
            <person name="Song Y."/>
            <person name="Salvetti E."/>
            <person name="Wrobel A."/>
            <person name="Rasinkangas P."/>
            <person name="Parkhill J."/>
            <person name="Rea M.C."/>
            <person name="O'Sullivan O."/>
            <person name="Ritari J."/>
            <person name="Douillard F.P."/>
            <person name="Paul Ross R."/>
            <person name="Yang R."/>
            <person name="Briner A.E."/>
            <person name="Felis G.E."/>
            <person name="de Vos W.M."/>
            <person name="Barrangou R."/>
            <person name="Klaenhammer T.R."/>
            <person name="Caufield P.W."/>
            <person name="Cui Y."/>
            <person name="Zhang H."/>
            <person name="O'Toole P.W."/>
        </authorList>
    </citation>
    <scope>NUCLEOTIDE SEQUENCE [LARGE SCALE GENOMIC DNA]</scope>
    <source>
        <strain evidence="8 9">ATCC 53295</strain>
    </source>
</reference>
<dbReference type="Pfam" id="PF17966">
    <property type="entry name" value="Muc_B2"/>
    <property type="match status" value="1"/>
</dbReference>
<dbReference type="InterPro" id="IPR041495">
    <property type="entry name" value="Mub_B2"/>
</dbReference>
<accession>A0A0R1GY70</accession>
<dbReference type="InterPro" id="IPR019931">
    <property type="entry name" value="LPXTG_anchor"/>
</dbReference>
<evidence type="ECO:0000256" key="5">
    <source>
        <dbReference type="ARBA" id="ARBA00023088"/>
    </source>
</evidence>
<feature type="compositionally biased region" description="Polar residues" evidence="6">
    <location>
        <begin position="186"/>
        <end position="197"/>
    </location>
</feature>
<protein>
    <recommendedName>
        <fullName evidence="7">Gram-positive cocci surface proteins LPxTG domain-containing protein</fullName>
    </recommendedName>
</protein>
<dbReference type="Pfam" id="PF19258">
    <property type="entry name" value="KxYKxGKxW_sig"/>
    <property type="match status" value="1"/>
</dbReference>
<dbReference type="InterPro" id="IPR022263">
    <property type="entry name" value="KxYKxGKxW"/>
</dbReference>
<dbReference type="OrthoDB" id="2251708at2"/>
<dbReference type="SUPFAM" id="SSF52058">
    <property type="entry name" value="L domain-like"/>
    <property type="match status" value="1"/>
</dbReference>
<dbReference type="Gene3D" id="3.10.20.470">
    <property type="match status" value="1"/>
</dbReference>
<dbReference type="Gene3D" id="3.80.10.10">
    <property type="entry name" value="Ribonuclease Inhibitor"/>
    <property type="match status" value="1"/>
</dbReference>
<evidence type="ECO:0000256" key="3">
    <source>
        <dbReference type="ARBA" id="ARBA00022729"/>
    </source>
</evidence>
<dbReference type="PROSITE" id="PS51450">
    <property type="entry name" value="LRR"/>
    <property type="match status" value="1"/>
</dbReference>
<dbReference type="NCBIfam" id="TIGR01167">
    <property type="entry name" value="LPXTG_anchor"/>
    <property type="match status" value="1"/>
</dbReference>
<proteinExistence type="predicted"/>
<keyword evidence="2" id="KW-0964">Secreted</keyword>
<feature type="compositionally biased region" description="Polar residues" evidence="6">
    <location>
        <begin position="140"/>
        <end position="175"/>
    </location>
</feature>
<dbReference type="PANTHER" id="PTHR46543">
    <property type="entry name" value="ZINC FINGER CCHC DOMAIN-CONTAINING PROTEIN 7"/>
    <property type="match status" value="1"/>
</dbReference>
<dbReference type="PATRIC" id="fig|1267003.4.peg.926"/>
<keyword evidence="5" id="KW-0572">Peptidoglycan-anchor</keyword>
<feature type="compositionally biased region" description="Low complexity" evidence="6">
    <location>
        <begin position="118"/>
        <end position="139"/>
    </location>
</feature>
<dbReference type="PROSITE" id="PS50847">
    <property type="entry name" value="GRAM_POS_ANCHORING"/>
    <property type="match status" value="1"/>
</dbReference>
<dbReference type="STRING" id="357278.IV61_GL000943"/>
<keyword evidence="3" id="KW-0732">Signal</keyword>
<dbReference type="PANTHER" id="PTHR46543:SF2">
    <property type="entry name" value="AGAP013096-PA"/>
    <property type="match status" value="1"/>
</dbReference>
<keyword evidence="9" id="KW-1185">Reference proteome</keyword>
<gene>
    <name evidence="8" type="ORF">FD07_GL000873</name>
</gene>
<feature type="region of interest" description="Disordered" evidence="6">
    <location>
        <begin position="980"/>
        <end position="1023"/>
    </location>
</feature>
<keyword evidence="1" id="KW-0134">Cell wall</keyword>
<feature type="compositionally biased region" description="Gly residues" evidence="6">
    <location>
        <begin position="981"/>
        <end position="991"/>
    </location>
</feature>